<sequence>MSPIKRIKLDHPTCLFVTRDEEKNQFSFNLPFYPKQILNLAISKPGRIFTFRRSGSESFADFETRLLECLNKYFGKSLQAPKESHSEYFLQVTKVALANSQLKPDDKLETIFASPDPLQILIGIETDIPRNLILDMMLNPATVKSVKLEMLPQVGCPIIPAIVGTNLDFKKSKFQWILSKVSININQLLNKKF</sequence>
<dbReference type="WBParaSite" id="HDID_0000047701-mRNA-1">
    <property type="protein sequence ID" value="HDID_0000047701-mRNA-1"/>
    <property type="gene ID" value="HDID_0000047701"/>
</dbReference>
<name>A0A0R3S8J5_HYMDI</name>
<accession>A0A0R3S8J5</accession>
<organism evidence="3">
    <name type="scientific">Hymenolepis diminuta</name>
    <name type="common">Rat tapeworm</name>
    <dbReference type="NCBI Taxonomy" id="6216"/>
    <lineage>
        <taxon>Eukaryota</taxon>
        <taxon>Metazoa</taxon>
        <taxon>Spiralia</taxon>
        <taxon>Lophotrochozoa</taxon>
        <taxon>Platyhelminthes</taxon>
        <taxon>Cestoda</taxon>
        <taxon>Eucestoda</taxon>
        <taxon>Cyclophyllidea</taxon>
        <taxon>Hymenolepididae</taxon>
        <taxon>Hymenolepis</taxon>
    </lineage>
</organism>
<reference evidence="3" key="1">
    <citation type="submission" date="2017-02" db="UniProtKB">
        <authorList>
            <consortium name="WormBaseParasite"/>
        </authorList>
    </citation>
    <scope>IDENTIFICATION</scope>
</reference>
<dbReference type="AlphaFoldDB" id="A0A0R3S8J5"/>
<proteinExistence type="predicted"/>
<dbReference type="OrthoDB" id="10410493at2759"/>
<evidence type="ECO:0000313" key="2">
    <source>
        <dbReference type="Proteomes" id="UP000274504"/>
    </source>
</evidence>
<evidence type="ECO:0000313" key="3">
    <source>
        <dbReference type="WBParaSite" id="HDID_0000047701-mRNA-1"/>
    </source>
</evidence>
<dbReference type="STRING" id="6216.A0A0R3S8J5"/>
<gene>
    <name evidence="1" type="ORF">HDID_LOCUS478</name>
</gene>
<reference evidence="1 2" key="2">
    <citation type="submission" date="2018-11" db="EMBL/GenBank/DDBJ databases">
        <authorList>
            <consortium name="Pathogen Informatics"/>
        </authorList>
    </citation>
    <scope>NUCLEOTIDE SEQUENCE [LARGE SCALE GENOMIC DNA]</scope>
</reference>
<dbReference type="EMBL" id="UYSG01000065">
    <property type="protein sequence ID" value="VDL16303.1"/>
    <property type="molecule type" value="Genomic_DNA"/>
</dbReference>
<dbReference type="Proteomes" id="UP000274504">
    <property type="component" value="Unassembled WGS sequence"/>
</dbReference>
<evidence type="ECO:0000313" key="1">
    <source>
        <dbReference type="EMBL" id="VDL16303.1"/>
    </source>
</evidence>
<protein>
    <submittedName>
        <fullName evidence="3">DUF3699 domain-containing protein</fullName>
    </submittedName>
</protein>